<evidence type="ECO:0000313" key="2">
    <source>
        <dbReference type="EMBL" id="KNY25147.1"/>
    </source>
</evidence>
<gene>
    <name evidence="2" type="ORF">Bccel_0404</name>
</gene>
<proteinExistence type="predicted"/>
<feature type="transmembrane region" description="Helical" evidence="1">
    <location>
        <begin position="40"/>
        <end position="59"/>
    </location>
</feature>
<organism evidence="2 3">
    <name type="scientific">Pseudobacteroides cellulosolvens ATCC 35603 = DSM 2933</name>
    <dbReference type="NCBI Taxonomy" id="398512"/>
    <lineage>
        <taxon>Bacteria</taxon>
        <taxon>Bacillati</taxon>
        <taxon>Bacillota</taxon>
        <taxon>Clostridia</taxon>
        <taxon>Eubacteriales</taxon>
        <taxon>Oscillospiraceae</taxon>
        <taxon>Pseudobacteroides</taxon>
    </lineage>
</organism>
<name>A0A0L6JI44_9FIRM</name>
<reference evidence="3" key="1">
    <citation type="submission" date="2015-07" db="EMBL/GenBank/DDBJ databases">
        <title>Near-Complete Genome Sequence of the Cellulolytic Bacterium Bacteroides (Pseudobacteroides) cellulosolvens ATCC 35603.</title>
        <authorList>
            <person name="Dassa B."/>
            <person name="Utturkar S.M."/>
            <person name="Klingeman D.M."/>
            <person name="Hurt R.A."/>
            <person name="Keller M."/>
            <person name="Xu J."/>
            <person name="Reddy Y.H.K."/>
            <person name="Borovok I."/>
            <person name="Grinberg I.R."/>
            <person name="Lamed R."/>
            <person name="Zhivin O."/>
            <person name="Bayer E.A."/>
            <person name="Brown S.D."/>
        </authorList>
    </citation>
    <scope>NUCLEOTIDE SEQUENCE [LARGE SCALE GENOMIC DNA]</scope>
    <source>
        <strain evidence="3">DSM 2933</strain>
    </source>
</reference>
<protein>
    <submittedName>
        <fullName evidence="2">Uncharacterized protein</fullName>
    </submittedName>
</protein>
<evidence type="ECO:0000256" key="1">
    <source>
        <dbReference type="SAM" id="Phobius"/>
    </source>
</evidence>
<dbReference type="eggNOG" id="ENOG502ZP3N">
    <property type="taxonomic scope" value="Bacteria"/>
</dbReference>
<keyword evidence="1" id="KW-1133">Transmembrane helix</keyword>
<dbReference type="EMBL" id="LGTC01000001">
    <property type="protein sequence ID" value="KNY25147.1"/>
    <property type="molecule type" value="Genomic_DNA"/>
</dbReference>
<dbReference type="RefSeq" id="WP_036946345.1">
    <property type="nucleotide sequence ID" value="NZ_KN050763.1"/>
</dbReference>
<accession>A0A0L6JI44</accession>
<dbReference type="STRING" id="398512.Bccel_0404"/>
<keyword evidence="1" id="KW-0812">Transmembrane</keyword>
<sequence length="60" mass="7089">MKEKKESDYEKQLNTKIEERLSKMENSDYVFAKPFSKKDYLITFAVAFFCLVLIIIGAYL</sequence>
<keyword evidence="3" id="KW-1185">Reference proteome</keyword>
<dbReference type="Proteomes" id="UP000036923">
    <property type="component" value="Unassembled WGS sequence"/>
</dbReference>
<keyword evidence="1" id="KW-0472">Membrane</keyword>
<evidence type="ECO:0000313" key="3">
    <source>
        <dbReference type="Proteomes" id="UP000036923"/>
    </source>
</evidence>
<comment type="caution">
    <text evidence="2">The sequence shown here is derived from an EMBL/GenBank/DDBJ whole genome shotgun (WGS) entry which is preliminary data.</text>
</comment>
<dbReference type="AlphaFoldDB" id="A0A0L6JI44"/>